<dbReference type="Gene3D" id="3.40.50.1820">
    <property type="entry name" value="alpha/beta hydrolase"/>
    <property type="match status" value="1"/>
</dbReference>
<protein>
    <recommendedName>
        <fullName evidence="1">AB hydrolase-1 domain-containing protein</fullName>
    </recommendedName>
</protein>
<sequence length="259" mass="28402">MAEVQDERPTIALITGAWQHPDVYEPLRRALAKKGYESVCQSPPSTCLPHGDTDLNADIAFVHNTILKPLVDSGKEVITVMHSFGGVYGGGAVKGLSKTEVSSAGRRGGIIALVYVSTACIPTGTTLLKTLGVGDDLLPWVSLDKSTGLLTIPEPIPVFFNRLPTEEAKYWAGRVKHQALKPMQSIVPYAPFEDDYYKDHLAYLQCTNDETIHPPAQKKFFDVAGGQVTDELPTSHFPWLEMPDETAEKVLNLAQKVRM</sequence>
<proteinExistence type="predicted"/>
<reference evidence="2" key="1">
    <citation type="submission" date="2023-06" db="EMBL/GenBank/DDBJ databases">
        <title>Conoideocrella luteorostrata (Hypocreales: Clavicipitaceae), a potential biocontrol fungus for elongate hemlock scale in United States Christmas tree production areas.</title>
        <authorList>
            <person name="Barrett H."/>
            <person name="Lovett B."/>
            <person name="Macias A.M."/>
            <person name="Stajich J.E."/>
            <person name="Kasson M.T."/>
        </authorList>
    </citation>
    <scope>NUCLEOTIDE SEQUENCE</scope>
    <source>
        <strain evidence="2">ARSEF 14590</strain>
    </source>
</reference>
<comment type="caution">
    <text evidence="2">The sequence shown here is derived from an EMBL/GenBank/DDBJ whole genome shotgun (WGS) entry which is preliminary data.</text>
</comment>
<dbReference type="AlphaFoldDB" id="A0AAJ0CXV5"/>
<dbReference type="EMBL" id="JASWJB010000015">
    <property type="protein sequence ID" value="KAK2612528.1"/>
    <property type="molecule type" value="Genomic_DNA"/>
</dbReference>
<dbReference type="InterPro" id="IPR052897">
    <property type="entry name" value="Sec-Metab_Biosynth_Hydrolase"/>
</dbReference>
<evidence type="ECO:0000259" key="1">
    <source>
        <dbReference type="Pfam" id="PF12697"/>
    </source>
</evidence>
<name>A0AAJ0CXV5_9HYPO</name>
<evidence type="ECO:0000313" key="2">
    <source>
        <dbReference type="EMBL" id="KAK2612528.1"/>
    </source>
</evidence>
<dbReference type="InterPro" id="IPR000073">
    <property type="entry name" value="AB_hydrolase_1"/>
</dbReference>
<dbReference type="SUPFAM" id="SSF53474">
    <property type="entry name" value="alpha/beta-Hydrolases"/>
    <property type="match status" value="1"/>
</dbReference>
<accession>A0AAJ0CXV5</accession>
<keyword evidence="3" id="KW-1185">Reference proteome</keyword>
<organism evidence="2 3">
    <name type="scientific">Conoideocrella luteorostrata</name>
    <dbReference type="NCBI Taxonomy" id="1105319"/>
    <lineage>
        <taxon>Eukaryota</taxon>
        <taxon>Fungi</taxon>
        <taxon>Dikarya</taxon>
        <taxon>Ascomycota</taxon>
        <taxon>Pezizomycotina</taxon>
        <taxon>Sordariomycetes</taxon>
        <taxon>Hypocreomycetidae</taxon>
        <taxon>Hypocreales</taxon>
        <taxon>Clavicipitaceae</taxon>
        <taxon>Conoideocrella</taxon>
    </lineage>
</organism>
<feature type="domain" description="AB hydrolase-1" evidence="1">
    <location>
        <begin position="13"/>
        <end position="248"/>
    </location>
</feature>
<dbReference type="Proteomes" id="UP001251528">
    <property type="component" value="Unassembled WGS sequence"/>
</dbReference>
<gene>
    <name evidence="2" type="ORF">QQS21_001466</name>
</gene>
<dbReference type="PANTHER" id="PTHR37017">
    <property type="entry name" value="AB HYDROLASE-1 DOMAIN-CONTAINING PROTEIN-RELATED"/>
    <property type="match status" value="1"/>
</dbReference>
<dbReference type="Pfam" id="PF12697">
    <property type="entry name" value="Abhydrolase_6"/>
    <property type="match status" value="1"/>
</dbReference>
<dbReference type="InterPro" id="IPR029058">
    <property type="entry name" value="AB_hydrolase_fold"/>
</dbReference>
<evidence type="ECO:0000313" key="3">
    <source>
        <dbReference type="Proteomes" id="UP001251528"/>
    </source>
</evidence>
<dbReference type="PANTHER" id="PTHR37017:SF13">
    <property type="entry name" value="AB HYDROLASE-1 DOMAIN-CONTAINING PROTEIN"/>
    <property type="match status" value="1"/>
</dbReference>